<comment type="subcellular location">
    <subcellularLocation>
        <location evidence="1">Membrane</location>
        <topology evidence="1">Multi-pass membrane protein</topology>
    </subcellularLocation>
</comment>
<accession>A0ABQ0FCY8</accession>
<comment type="caution">
    <text evidence="12">The sequence shown here is derived from an EMBL/GenBank/DDBJ whole genome shotgun (WGS) entry which is preliminary data.</text>
</comment>
<dbReference type="PANTHER" id="PTHR10838">
    <property type="entry name" value="SYNAPTOGYRIN"/>
    <property type="match status" value="1"/>
</dbReference>
<keyword evidence="5 9" id="KW-1133">Transmembrane helix</keyword>
<keyword evidence="6 8" id="KW-0472">Membrane</keyword>
<evidence type="ECO:0000256" key="6">
    <source>
        <dbReference type="ARBA" id="ARBA00023136"/>
    </source>
</evidence>
<evidence type="ECO:0000256" key="4">
    <source>
        <dbReference type="ARBA" id="ARBA00022729"/>
    </source>
</evidence>
<evidence type="ECO:0000256" key="2">
    <source>
        <dbReference type="ARBA" id="ARBA00010252"/>
    </source>
</evidence>
<evidence type="ECO:0000256" key="1">
    <source>
        <dbReference type="ARBA" id="ARBA00004141"/>
    </source>
</evidence>
<feature type="domain" description="MARVEL" evidence="11">
    <location>
        <begin position="361"/>
        <end position="512"/>
    </location>
</feature>
<feature type="transmembrane region" description="Helical" evidence="9">
    <location>
        <begin position="445"/>
        <end position="469"/>
    </location>
</feature>
<keyword evidence="13" id="KW-1185">Reference proteome</keyword>
<evidence type="ECO:0000313" key="13">
    <source>
        <dbReference type="Proteomes" id="UP001623349"/>
    </source>
</evidence>
<keyword evidence="4 10" id="KW-0732">Signal</keyword>
<dbReference type="Pfam" id="PF01284">
    <property type="entry name" value="MARVEL"/>
    <property type="match status" value="1"/>
</dbReference>
<dbReference type="InterPro" id="IPR040878">
    <property type="entry name" value="IL-40-like_Ig"/>
</dbReference>
<evidence type="ECO:0000259" key="11">
    <source>
        <dbReference type="PROSITE" id="PS51225"/>
    </source>
</evidence>
<feature type="transmembrane region" description="Helical" evidence="9">
    <location>
        <begin position="489"/>
        <end position="508"/>
    </location>
</feature>
<proteinExistence type="inferred from homology"/>
<dbReference type="InterPro" id="IPR016579">
    <property type="entry name" value="Synaptogyrin"/>
</dbReference>
<comment type="similarity">
    <text evidence="2">Belongs to the synaptogyrin family.</text>
</comment>
<reference evidence="12 13" key="1">
    <citation type="submission" date="2024-08" db="EMBL/GenBank/DDBJ databases">
        <title>The draft genome of Apodemus speciosus.</title>
        <authorList>
            <person name="Nabeshima K."/>
            <person name="Suzuki S."/>
            <person name="Onuma M."/>
        </authorList>
    </citation>
    <scope>NUCLEOTIDE SEQUENCE [LARGE SCALE GENOMIC DNA]</scope>
    <source>
        <strain evidence="12">IB14-021</strain>
    </source>
</reference>
<evidence type="ECO:0000256" key="8">
    <source>
        <dbReference type="PROSITE-ProRule" id="PRU00581"/>
    </source>
</evidence>
<evidence type="ECO:0000256" key="5">
    <source>
        <dbReference type="ARBA" id="ARBA00022989"/>
    </source>
</evidence>
<dbReference type="Proteomes" id="UP001623349">
    <property type="component" value="Unassembled WGS sequence"/>
</dbReference>
<feature type="transmembrane region" description="Helical" evidence="9">
    <location>
        <begin position="411"/>
        <end position="433"/>
    </location>
</feature>
<feature type="signal peptide" evidence="10">
    <location>
        <begin position="1"/>
        <end position="18"/>
    </location>
</feature>
<evidence type="ECO:0000256" key="10">
    <source>
        <dbReference type="SAM" id="SignalP"/>
    </source>
</evidence>
<gene>
    <name evidence="12" type="ORF">APTSU1_001235000</name>
</gene>
<feature type="transmembrane region" description="Helical" evidence="9">
    <location>
        <begin position="367"/>
        <end position="389"/>
    </location>
</feature>
<evidence type="ECO:0000256" key="9">
    <source>
        <dbReference type="SAM" id="Phobius"/>
    </source>
</evidence>
<protein>
    <submittedName>
        <fullName evidence="12">Protein IL-40</fullName>
    </submittedName>
</protein>
<keyword evidence="3 8" id="KW-0812">Transmembrane</keyword>
<dbReference type="PROSITE" id="PS51225">
    <property type="entry name" value="MARVEL"/>
    <property type="match status" value="1"/>
</dbReference>
<dbReference type="EMBL" id="BAAFST010000011">
    <property type="protein sequence ID" value="GAB1297114.1"/>
    <property type="molecule type" value="Genomic_DNA"/>
</dbReference>
<evidence type="ECO:0000256" key="3">
    <source>
        <dbReference type="ARBA" id="ARBA00022692"/>
    </source>
</evidence>
<evidence type="ECO:0000313" key="12">
    <source>
        <dbReference type="EMBL" id="GAB1297114.1"/>
    </source>
</evidence>
<evidence type="ECO:0000256" key="7">
    <source>
        <dbReference type="ARBA" id="ARBA00023180"/>
    </source>
</evidence>
<sequence>MAPLQLLFFAVLAACGLSEEQTEGITIAYKVLDVYPQSRRVLISCDAPEAPRPITYSLLASRGVLVAKKVVHDSTPASFNINITIKSNPDLLTYSCQAASNSRTYGPSSRLQMYQELWAKPVSQLQADFVLHEGEGDTSPTAELSCLASSGSPPITYRLVGSDGRVLAQQRPLHGKPASFFLPLSQTSDWFQCEAENNVGVNRSARILLPPAEAPSELVTTLAGELPLTPTCILAGSLVSIVVIASKMLSSTSALYNPQQPQSLWQQICVVNRISGGLLAVIVRPWVDTQPLQKHRGVLCPSFPAVGPAPSAACSAPVGGTGRGGAIRLVPGHPRLGGDGDMESGAYGAANAGGSFDLRRFVSQPQVVTRLVSMVLALIVFSCIFGEGYTNIHTSEQLHCVFNQNEDACRYGSAIGVLAFLASAFFLVVDAFFSQISNATDRKYLVIGDLLFSALWTFLWFVGFCFLTNQWAATKAEDVHVGADSARAAITFSFFSIFSWGVLASLAYQRYKAGVDAFIQNYVDPTPDPNAYASYPSASVENYQQPPFTQNVETEGYQPPPVY</sequence>
<name>A0ABQ0FCY8_APOSI</name>
<feature type="chain" id="PRO_5046102628" evidence="10">
    <location>
        <begin position="19"/>
        <end position="563"/>
    </location>
</feature>
<organism evidence="12 13">
    <name type="scientific">Apodemus speciosus</name>
    <name type="common">Large Japanese field mouse</name>
    <dbReference type="NCBI Taxonomy" id="105296"/>
    <lineage>
        <taxon>Eukaryota</taxon>
        <taxon>Metazoa</taxon>
        <taxon>Chordata</taxon>
        <taxon>Craniata</taxon>
        <taxon>Vertebrata</taxon>
        <taxon>Euteleostomi</taxon>
        <taxon>Mammalia</taxon>
        <taxon>Eutheria</taxon>
        <taxon>Euarchontoglires</taxon>
        <taxon>Glires</taxon>
        <taxon>Rodentia</taxon>
        <taxon>Myomorpha</taxon>
        <taxon>Muroidea</taxon>
        <taxon>Muridae</taxon>
        <taxon>Murinae</taxon>
        <taxon>Apodemus</taxon>
    </lineage>
</organism>
<dbReference type="PANTHER" id="PTHR10838:SF19">
    <property type="entry name" value="SYNAPTOGYRIN-2 LIKE PROTEIN-RELATED"/>
    <property type="match status" value="1"/>
</dbReference>
<dbReference type="Pfam" id="PF17736">
    <property type="entry name" value="Ig_C17orf99"/>
    <property type="match status" value="2"/>
</dbReference>
<dbReference type="InterPro" id="IPR008253">
    <property type="entry name" value="Marvel"/>
</dbReference>
<keyword evidence="7" id="KW-0325">Glycoprotein</keyword>